<dbReference type="PANTHER" id="PTHR43215:SF14">
    <property type="entry name" value="RADIAL SPOKE HEAD 1 HOMOLOG"/>
    <property type="match status" value="1"/>
</dbReference>
<dbReference type="PANTHER" id="PTHR43215">
    <property type="entry name" value="RADIAL SPOKE HEAD 1 HOMOLOG"/>
    <property type="match status" value="1"/>
</dbReference>
<dbReference type="SUPFAM" id="SSF82185">
    <property type="entry name" value="Histone H3 K4-specific methyltransferase SET7/9 N-terminal domain"/>
    <property type="match status" value="2"/>
</dbReference>
<dbReference type="Pfam" id="PF07833">
    <property type="entry name" value="Cu_amine_oxidN1"/>
    <property type="match status" value="1"/>
</dbReference>
<reference evidence="4 5" key="1">
    <citation type="submission" date="2019-05" db="EMBL/GenBank/DDBJ databases">
        <title>We sequenced the genome of Paenibacillus hemerocallicola KCTC 33185 for further insight into its adaptation and study the phylogeny of Paenibacillus.</title>
        <authorList>
            <person name="Narsing Rao M.P."/>
        </authorList>
    </citation>
    <scope>NUCLEOTIDE SEQUENCE [LARGE SCALE GENOMIC DNA]</scope>
    <source>
        <strain evidence="4 5">KCTC 33185</strain>
    </source>
</reference>
<dbReference type="Proteomes" id="UP000307943">
    <property type="component" value="Unassembled WGS sequence"/>
</dbReference>
<keyword evidence="5" id="KW-1185">Reference proteome</keyword>
<dbReference type="InterPro" id="IPR012854">
    <property type="entry name" value="Cu_amine_oxidase-like_N"/>
</dbReference>
<evidence type="ECO:0000256" key="2">
    <source>
        <dbReference type="SAM" id="SignalP"/>
    </source>
</evidence>
<proteinExistence type="predicted"/>
<keyword evidence="1" id="KW-0677">Repeat</keyword>
<evidence type="ECO:0000313" key="5">
    <source>
        <dbReference type="Proteomes" id="UP000307943"/>
    </source>
</evidence>
<dbReference type="SMART" id="SM00698">
    <property type="entry name" value="MORN"/>
    <property type="match status" value="10"/>
</dbReference>
<evidence type="ECO:0000259" key="3">
    <source>
        <dbReference type="Pfam" id="PF07833"/>
    </source>
</evidence>
<dbReference type="Gene3D" id="3.30.457.10">
    <property type="entry name" value="Copper amine oxidase-like, N-terminal domain"/>
    <property type="match status" value="1"/>
</dbReference>
<dbReference type="OrthoDB" id="38457at2"/>
<evidence type="ECO:0000313" key="4">
    <source>
        <dbReference type="EMBL" id="TNJ62376.1"/>
    </source>
</evidence>
<comment type="caution">
    <text evidence="4">The sequence shown here is derived from an EMBL/GenBank/DDBJ whole genome shotgun (WGS) entry which is preliminary data.</text>
</comment>
<dbReference type="Gene3D" id="2.20.110.10">
    <property type="entry name" value="Histone H3 K4-specific methyltransferase SET7/9 N-terminal domain"/>
    <property type="match status" value="3"/>
</dbReference>
<dbReference type="SUPFAM" id="SSF55383">
    <property type="entry name" value="Copper amine oxidase, domain N"/>
    <property type="match status" value="1"/>
</dbReference>
<feature type="domain" description="Copper amine oxidase-like N-terminal" evidence="3">
    <location>
        <begin position="32"/>
        <end position="138"/>
    </location>
</feature>
<name>A0A5C4T0A6_9BACL</name>
<dbReference type="InterPro" id="IPR003409">
    <property type="entry name" value="MORN"/>
</dbReference>
<gene>
    <name evidence="4" type="ORF">FE784_30865</name>
</gene>
<dbReference type="InterPro" id="IPR036582">
    <property type="entry name" value="Mao_N_sf"/>
</dbReference>
<evidence type="ECO:0000256" key="1">
    <source>
        <dbReference type="ARBA" id="ARBA00022737"/>
    </source>
</evidence>
<accession>A0A5C4T0A6</accession>
<keyword evidence="2" id="KW-0732">Signal</keyword>
<protein>
    <recommendedName>
        <fullName evidence="3">Copper amine oxidase-like N-terminal domain-containing protein</fullName>
    </recommendedName>
</protein>
<dbReference type="AlphaFoldDB" id="A0A5C4T0A6"/>
<dbReference type="EMBL" id="VDCQ01000060">
    <property type="protein sequence ID" value="TNJ62376.1"/>
    <property type="molecule type" value="Genomic_DNA"/>
</dbReference>
<sequence length="524" mass="59116">MKKTIAAIFIFVVLLVAAPLAYAQEPVIKVYIDERQVQFAEQPVNVEGVTMVPFRPIFETFGIQVSWDEEKRAVTGTKQKWSISLTIDQEQAIVNGETIMMPEAARMINGHTFIPLRFVGEATGRTVGWDDTSKTVKIVSTLRSDLIDILYSNDLKYEGDMKGDNKEGKGKYYYRNTLWYEGDFKANRMEGIGKQYDPQNPKSYYEGHYLDNLSNGKGKLVFDDGSYYEGDFKEGSREGIGKLYDKTGKLKYEGGYAHDSREGKGKYYNTDETLFYEGDFKAGVQHGVGKLYNKGKMIYEGDFYEGKQTGKGKIYRSDNTGILWYEGELRDANRHGQGKMYDNTGRLAYEGQFKSNNQTGKGNVYYSNGQTYEGEVYGGKPEGIGTLSDVSGKVVSAGYFENGAYKSPRPDEQAEHYKVMTLKKQFTQQVIDGLMPNSYGLDSSEAIMVMELPTKEALLQFQQLSDSAKKQVINSYAQDNWGNVLGVKHCYAKVKYQGLVYAEADISYKMVDESVKLDVYTEGK</sequence>
<organism evidence="4 5">
    <name type="scientific">Paenibacillus hemerocallicola</name>
    <dbReference type="NCBI Taxonomy" id="1172614"/>
    <lineage>
        <taxon>Bacteria</taxon>
        <taxon>Bacillati</taxon>
        <taxon>Bacillota</taxon>
        <taxon>Bacilli</taxon>
        <taxon>Bacillales</taxon>
        <taxon>Paenibacillaceae</taxon>
        <taxon>Paenibacillus</taxon>
    </lineage>
</organism>
<feature type="chain" id="PRO_5022818961" description="Copper amine oxidase-like N-terminal domain-containing protein" evidence="2">
    <location>
        <begin position="24"/>
        <end position="524"/>
    </location>
</feature>
<dbReference type="Pfam" id="PF02493">
    <property type="entry name" value="MORN"/>
    <property type="match status" value="10"/>
</dbReference>
<dbReference type="RefSeq" id="WP_139606119.1">
    <property type="nucleotide sequence ID" value="NZ_VDCQ01000060.1"/>
</dbReference>
<feature type="signal peptide" evidence="2">
    <location>
        <begin position="1"/>
        <end position="23"/>
    </location>
</feature>